<dbReference type="GO" id="GO:0016787">
    <property type="term" value="F:hydrolase activity"/>
    <property type="evidence" value="ECO:0007669"/>
    <property type="project" value="UniProtKB-KW"/>
</dbReference>
<name>A0A3B0R846_9ZZZZ</name>
<dbReference type="InterPro" id="IPR000086">
    <property type="entry name" value="NUDIX_hydrolase_dom"/>
</dbReference>
<dbReference type="PANTHER" id="PTHR43736">
    <property type="entry name" value="ADP-RIBOSE PYROPHOSPHATASE"/>
    <property type="match status" value="1"/>
</dbReference>
<gene>
    <name evidence="3" type="ORF">MNBD_ALPHA02-1078</name>
</gene>
<feature type="domain" description="Nudix hydrolase" evidence="2">
    <location>
        <begin position="8"/>
        <end position="141"/>
    </location>
</feature>
<dbReference type="SUPFAM" id="SSF55811">
    <property type="entry name" value="Nudix"/>
    <property type="match status" value="1"/>
</dbReference>
<evidence type="ECO:0000256" key="1">
    <source>
        <dbReference type="ARBA" id="ARBA00022801"/>
    </source>
</evidence>
<keyword evidence="1" id="KW-0378">Hydrolase</keyword>
<organism evidence="3">
    <name type="scientific">hydrothermal vent metagenome</name>
    <dbReference type="NCBI Taxonomy" id="652676"/>
    <lineage>
        <taxon>unclassified sequences</taxon>
        <taxon>metagenomes</taxon>
        <taxon>ecological metagenomes</taxon>
    </lineage>
</organism>
<dbReference type="InterPro" id="IPR015797">
    <property type="entry name" value="NUDIX_hydrolase-like_dom_sf"/>
</dbReference>
<dbReference type="AlphaFoldDB" id="A0A3B0R846"/>
<evidence type="ECO:0000259" key="2">
    <source>
        <dbReference type="PROSITE" id="PS51462"/>
    </source>
</evidence>
<dbReference type="PRINTS" id="PR00502">
    <property type="entry name" value="NUDIXFAMILY"/>
</dbReference>
<sequence length="143" mass="16360">MKRRYPTHPIIAVGTVVLKENSVLLIKRAKPPKENQWSIPGGAQELGETTRQAAIREVREETAITIDQPVFLDIIDYMDRDKAGRIIHHYTLIDYAANYRSGILSAGDDASHAKWVPIDRLSEYSLWEMTEKIIFQAVEKLKK</sequence>
<accession>A0A3B0R846</accession>
<dbReference type="PROSITE" id="PS51462">
    <property type="entry name" value="NUDIX"/>
    <property type="match status" value="1"/>
</dbReference>
<dbReference type="PANTHER" id="PTHR43736:SF1">
    <property type="entry name" value="DIHYDRONEOPTERIN TRIPHOSPHATE DIPHOSPHATASE"/>
    <property type="match status" value="1"/>
</dbReference>
<reference evidence="3" key="1">
    <citation type="submission" date="2018-06" db="EMBL/GenBank/DDBJ databases">
        <authorList>
            <person name="Zhirakovskaya E."/>
        </authorList>
    </citation>
    <scope>NUCLEOTIDE SEQUENCE</scope>
</reference>
<evidence type="ECO:0000313" key="3">
    <source>
        <dbReference type="EMBL" id="VAV87637.1"/>
    </source>
</evidence>
<dbReference type="CDD" id="cd04673">
    <property type="entry name" value="NUDIX_ADPRase"/>
    <property type="match status" value="1"/>
</dbReference>
<proteinExistence type="predicted"/>
<dbReference type="EMBL" id="UOED01000028">
    <property type="protein sequence ID" value="VAV87637.1"/>
    <property type="molecule type" value="Genomic_DNA"/>
</dbReference>
<dbReference type="Gene3D" id="3.90.79.10">
    <property type="entry name" value="Nucleoside Triphosphate Pyrophosphohydrolase"/>
    <property type="match status" value="1"/>
</dbReference>
<protein>
    <recommendedName>
        <fullName evidence="2">Nudix hydrolase domain-containing protein</fullName>
    </recommendedName>
</protein>
<dbReference type="Pfam" id="PF00293">
    <property type="entry name" value="NUDIX"/>
    <property type="match status" value="1"/>
</dbReference>
<dbReference type="InterPro" id="IPR020476">
    <property type="entry name" value="Nudix_hydrolase"/>
</dbReference>